<comment type="caution">
    <text evidence="2">The sequence shown here is derived from an EMBL/GenBank/DDBJ whole genome shotgun (WGS) entry which is preliminary data.</text>
</comment>
<sequence length="121" mass="13824">MLYLNSIYIPESLTTFEEAIVREVKEETGFISKTLPILLGEFFVNPATQTNKVISYLITEAELLTKQDLDDTEAIDVHLINLKTMNNMIKSGEINQLFTVSAYYLSKDKLASHFEPVLNQY</sequence>
<dbReference type="EMBL" id="JBHSRI010000025">
    <property type="protein sequence ID" value="MFC6040623.1"/>
    <property type="molecule type" value="Genomic_DNA"/>
</dbReference>
<dbReference type="CDD" id="cd03424">
    <property type="entry name" value="NUDIX_ADPRase_Nudt5_UGPPase_Nudt14"/>
    <property type="match status" value="1"/>
</dbReference>
<feature type="domain" description="Nudix hydrolase" evidence="1">
    <location>
        <begin position="15"/>
        <end position="85"/>
    </location>
</feature>
<evidence type="ECO:0000313" key="2">
    <source>
        <dbReference type="EMBL" id="MFC6040623.1"/>
    </source>
</evidence>
<dbReference type="SUPFAM" id="SSF55811">
    <property type="entry name" value="Nudix"/>
    <property type="match status" value="1"/>
</dbReference>
<dbReference type="InterPro" id="IPR000086">
    <property type="entry name" value="NUDIX_hydrolase_dom"/>
</dbReference>
<protein>
    <submittedName>
        <fullName evidence="2">NUDIX hydrolase</fullName>
        <ecNumber evidence="2">3.6.-.-</ecNumber>
    </submittedName>
</protein>
<gene>
    <name evidence="2" type="ORF">ACFPYN_14440</name>
</gene>
<dbReference type="Gene3D" id="3.90.79.10">
    <property type="entry name" value="Nucleoside Triphosphate Pyrophosphohydrolase"/>
    <property type="match status" value="1"/>
</dbReference>
<dbReference type="GO" id="GO:0016787">
    <property type="term" value="F:hydrolase activity"/>
    <property type="evidence" value="ECO:0007669"/>
    <property type="project" value="UniProtKB-KW"/>
</dbReference>
<keyword evidence="2" id="KW-0378">Hydrolase</keyword>
<dbReference type="InterPro" id="IPR015797">
    <property type="entry name" value="NUDIX_hydrolase-like_dom_sf"/>
</dbReference>
<dbReference type="EC" id="3.6.-.-" evidence="2"/>
<evidence type="ECO:0000313" key="3">
    <source>
        <dbReference type="Proteomes" id="UP001596170"/>
    </source>
</evidence>
<dbReference type="Proteomes" id="UP001596170">
    <property type="component" value="Unassembled WGS sequence"/>
</dbReference>
<name>A0ABW1LBX2_9BACL</name>
<accession>A0ABW1LBX2</accession>
<organism evidence="2 3">
    <name type="scientific">Paenisporosarcina macmurdoensis</name>
    <dbReference type="NCBI Taxonomy" id="212659"/>
    <lineage>
        <taxon>Bacteria</taxon>
        <taxon>Bacillati</taxon>
        <taxon>Bacillota</taxon>
        <taxon>Bacilli</taxon>
        <taxon>Bacillales</taxon>
        <taxon>Caryophanaceae</taxon>
        <taxon>Paenisporosarcina</taxon>
    </lineage>
</organism>
<dbReference type="RefSeq" id="WP_377735149.1">
    <property type="nucleotide sequence ID" value="NZ_JBHSRI010000025.1"/>
</dbReference>
<dbReference type="Pfam" id="PF00293">
    <property type="entry name" value="NUDIX"/>
    <property type="match status" value="1"/>
</dbReference>
<reference evidence="3" key="1">
    <citation type="journal article" date="2019" name="Int. J. Syst. Evol. Microbiol.">
        <title>The Global Catalogue of Microorganisms (GCM) 10K type strain sequencing project: providing services to taxonomists for standard genome sequencing and annotation.</title>
        <authorList>
            <consortium name="The Broad Institute Genomics Platform"/>
            <consortium name="The Broad Institute Genome Sequencing Center for Infectious Disease"/>
            <person name="Wu L."/>
            <person name="Ma J."/>
        </authorList>
    </citation>
    <scope>NUCLEOTIDE SEQUENCE [LARGE SCALE GENOMIC DNA]</scope>
    <source>
        <strain evidence="3">CCUG 54527</strain>
    </source>
</reference>
<proteinExistence type="predicted"/>
<keyword evidence="3" id="KW-1185">Reference proteome</keyword>
<evidence type="ECO:0000259" key="1">
    <source>
        <dbReference type="Pfam" id="PF00293"/>
    </source>
</evidence>